<comment type="caution">
    <text evidence="2">The sequence shown here is derived from an EMBL/GenBank/DDBJ whole genome shotgun (WGS) entry which is preliminary data.</text>
</comment>
<keyword evidence="3" id="KW-1185">Reference proteome</keyword>
<organism evidence="2 3">
    <name type="scientific">Jiangella asiatica</name>
    <dbReference type="NCBI Taxonomy" id="2530372"/>
    <lineage>
        <taxon>Bacteria</taxon>
        <taxon>Bacillati</taxon>
        <taxon>Actinomycetota</taxon>
        <taxon>Actinomycetes</taxon>
        <taxon>Jiangellales</taxon>
        <taxon>Jiangellaceae</taxon>
        <taxon>Jiangella</taxon>
    </lineage>
</organism>
<keyword evidence="1" id="KW-1133">Transmembrane helix</keyword>
<feature type="transmembrane region" description="Helical" evidence="1">
    <location>
        <begin position="31"/>
        <end position="49"/>
    </location>
</feature>
<keyword evidence="1" id="KW-0812">Transmembrane</keyword>
<feature type="transmembrane region" description="Helical" evidence="1">
    <location>
        <begin position="56"/>
        <end position="82"/>
    </location>
</feature>
<proteinExistence type="predicted"/>
<dbReference type="Proteomes" id="UP000294739">
    <property type="component" value="Unassembled WGS sequence"/>
</dbReference>
<gene>
    <name evidence="2" type="ORF">E1269_17900</name>
</gene>
<feature type="transmembrane region" description="Helical" evidence="1">
    <location>
        <begin position="125"/>
        <end position="145"/>
    </location>
</feature>
<keyword evidence="1" id="KW-0472">Membrane</keyword>
<dbReference type="RefSeq" id="WP_131896973.1">
    <property type="nucleotide sequence ID" value="NZ_SMKZ01000025.1"/>
</dbReference>
<dbReference type="AlphaFoldDB" id="A0A4R5D4X3"/>
<accession>A0A4R5D4X3</accession>
<evidence type="ECO:0000313" key="3">
    <source>
        <dbReference type="Proteomes" id="UP000294739"/>
    </source>
</evidence>
<sequence length="148" mass="15227">MASDATERLFREADTQLATQSARAEALATRSGTLVAAIAVAASLLAAVTDDDARGGWLWGAFVFLGASAVTGILVLCMARLAPGPAATQLVRWAGTSDGDILGDLFAVKVLTVEANRAVLARVELMFYTQAVLAAVATGVTLFVVGKS</sequence>
<protein>
    <recommendedName>
        <fullName evidence="4">Integral membrane plasmid transfer protein</fullName>
    </recommendedName>
</protein>
<dbReference type="InParanoid" id="A0A4R5D4X3"/>
<dbReference type="EMBL" id="SMKZ01000025">
    <property type="protein sequence ID" value="TDE08376.1"/>
    <property type="molecule type" value="Genomic_DNA"/>
</dbReference>
<evidence type="ECO:0000256" key="1">
    <source>
        <dbReference type="SAM" id="Phobius"/>
    </source>
</evidence>
<evidence type="ECO:0008006" key="4">
    <source>
        <dbReference type="Google" id="ProtNLM"/>
    </source>
</evidence>
<name>A0A4R5D4X3_9ACTN</name>
<evidence type="ECO:0000313" key="2">
    <source>
        <dbReference type="EMBL" id="TDE08376.1"/>
    </source>
</evidence>
<reference evidence="2 3" key="1">
    <citation type="submission" date="2019-03" db="EMBL/GenBank/DDBJ databases">
        <title>Draft genome sequences of novel Actinobacteria.</title>
        <authorList>
            <person name="Sahin N."/>
            <person name="Ay H."/>
            <person name="Saygin H."/>
        </authorList>
    </citation>
    <scope>NUCLEOTIDE SEQUENCE [LARGE SCALE GENOMIC DNA]</scope>
    <source>
        <strain evidence="2 3">5K138</strain>
    </source>
</reference>